<feature type="chain" id="PRO_5046079030" description="Secreted protein" evidence="2">
    <location>
        <begin position="29"/>
        <end position="127"/>
    </location>
</feature>
<name>A0ABT4V4V8_9PSEU</name>
<evidence type="ECO:0000313" key="4">
    <source>
        <dbReference type="Proteomes" id="UP001210380"/>
    </source>
</evidence>
<keyword evidence="2" id="KW-0732">Signal</keyword>
<gene>
    <name evidence="3" type="ORF">OU415_26380</name>
</gene>
<dbReference type="RefSeq" id="WP_270951940.1">
    <property type="nucleotide sequence ID" value="NZ_JAQGLA010000057.1"/>
</dbReference>
<evidence type="ECO:0000256" key="1">
    <source>
        <dbReference type="SAM" id="MobiDB-lite"/>
    </source>
</evidence>
<protein>
    <recommendedName>
        <fullName evidence="5">Secreted protein</fullName>
    </recommendedName>
</protein>
<feature type="region of interest" description="Disordered" evidence="1">
    <location>
        <begin position="39"/>
        <end position="69"/>
    </location>
</feature>
<comment type="caution">
    <text evidence="3">The sequence shown here is derived from an EMBL/GenBank/DDBJ whole genome shotgun (WGS) entry which is preliminary data.</text>
</comment>
<evidence type="ECO:0000313" key="3">
    <source>
        <dbReference type="EMBL" id="MDA3628988.1"/>
    </source>
</evidence>
<organism evidence="3 4">
    <name type="scientific">Saccharopolyspora oryzae</name>
    <dbReference type="NCBI Taxonomy" id="2997343"/>
    <lineage>
        <taxon>Bacteria</taxon>
        <taxon>Bacillati</taxon>
        <taxon>Actinomycetota</taxon>
        <taxon>Actinomycetes</taxon>
        <taxon>Pseudonocardiales</taxon>
        <taxon>Pseudonocardiaceae</taxon>
        <taxon>Saccharopolyspora</taxon>
    </lineage>
</organism>
<sequence>MRDRLPTIRILRLSLLCVVLTTLGVVCAAHTLVGAPTPCASSTYSQSCGTGDDEQPEYPDHGPSDTHCVASTRDVTSTVDTGSSAPDAAADGIPAAFHRTSSAVVRPSPAFSTPGREILSLTCVWRT</sequence>
<feature type="signal peptide" evidence="2">
    <location>
        <begin position="1"/>
        <end position="28"/>
    </location>
</feature>
<dbReference type="Proteomes" id="UP001210380">
    <property type="component" value="Unassembled WGS sequence"/>
</dbReference>
<evidence type="ECO:0008006" key="5">
    <source>
        <dbReference type="Google" id="ProtNLM"/>
    </source>
</evidence>
<evidence type="ECO:0000256" key="2">
    <source>
        <dbReference type="SAM" id="SignalP"/>
    </source>
</evidence>
<feature type="compositionally biased region" description="Polar residues" evidence="1">
    <location>
        <begin position="39"/>
        <end position="49"/>
    </location>
</feature>
<keyword evidence="4" id="KW-1185">Reference proteome</keyword>
<proteinExistence type="predicted"/>
<reference evidence="3 4" key="1">
    <citation type="submission" date="2022-11" db="EMBL/GenBank/DDBJ databases">
        <title>Draft genome sequence of Saccharopolyspora sp. WRP15-2 isolated from rhizosphere soils of wild rice in Thailand.</title>
        <authorList>
            <person name="Duangmal K."/>
            <person name="Kammanee S."/>
            <person name="Muangham S."/>
        </authorList>
    </citation>
    <scope>NUCLEOTIDE SEQUENCE [LARGE SCALE GENOMIC DNA]</scope>
    <source>
        <strain evidence="3 4">WRP15-2</strain>
    </source>
</reference>
<dbReference type="EMBL" id="JAQGLA010000057">
    <property type="protein sequence ID" value="MDA3628988.1"/>
    <property type="molecule type" value="Genomic_DNA"/>
</dbReference>
<accession>A0ABT4V4V8</accession>